<reference evidence="1" key="1">
    <citation type="journal article" date="2014" name="Nat. Commun.">
        <title>Multiple recent horizontal transfers of a large genomic region in cheese making fungi.</title>
        <authorList>
            <person name="Cheeseman K."/>
            <person name="Ropars J."/>
            <person name="Renault P."/>
            <person name="Dupont J."/>
            <person name="Gouzy J."/>
            <person name="Branca A."/>
            <person name="Abraham A.L."/>
            <person name="Ceppi M."/>
            <person name="Conseiller E."/>
            <person name="Debuchy R."/>
            <person name="Malagnac F."/>
            <person name="Goarin A."/>
            <person name="Silar P."/>
            <person name="Lacoste S."/>
            <person name="Sallet E."/>
            <person name="Bensimon A."/>
            <person name="Giraud T."/>
            <person name="Brygoo Y."/>
        </authorList>
    </citation>
    <scope>NUCLEOTIDE SEQUENCE [LARGE SCALE GENOMIC DNA]</scope>
    <source>
        <strain evidence="1">FM164</strain>
    </source>
</reference>
<evidence type="ECO:0000313" key="1">
    <source>
        <dbReference type="EMBL" id="CDM26681.1"/>
    </source>
</evidence>
<dbReference type="EMBL" id="HG792015">
    <property type="protein sequence ID" value="CDM26681.1"/>
    <property type="molecule type" value="Genomic_DNA"/>
</dbReference>
<name>W6PSE7_PENRF</name>
<evidence type="ECO:0000313" key="2">
    <source>
        <dbReference type="Proteomes" id="UP000030686"/>
    </source>
</evidence>
<sequence>MRTILVFRMRSVHLRLFHTLRIQYYFKTTPLTALPFRISTDYVRLPHASFVDLT</sequence>
<gene>
    <name evidence="1" type="ORF">PROQFM164_S01g000490</name>
</gene>
<accession>W6PSE7</accession>
<dbReference type="Proteomes" id="UP000030686">
    <property type="component" value="Unassembled WGS sequence"/>
</dbReference>
<keyword evidence="2" id="KW-1185">Reference proteome</keyword>
<organism evidence="1 2">
    <name type="scientific">Penicillium roqueforti (strain FM164)</name>
    <dbReference type="NCBI Taxonomy" id="1365484"/>
    <lineage>
        <taxon>Eukaryota</taxon>
        <taxon>Fungi</taxon>
        <taxon>Dikarya</taxon>
        <taxon>Ascomycota</taxon>
        <taxon>Pezizomycotina</taxon>
        <taxon>Eurotiomycetes</taxon>
        <taxon>Eurotiomycetidae</taxon>
        <taxon>Eurotiales</taxon>
        <taxon>Aspergillaceae</taxon>
        <taxon>Penicillium</taxon>
    </lineage>
</organism>
<protein>
    <submittedName>
        <fullName evidence="1">Genomic scaffold, ProqFM164S01</fullName>
    </submittedName>
</protein>
<proteinExistence type="predicted"/>
<dbReference type="AlphaFoldDB" id="W6PSE7"/>